<evidence type="ECO:0000313" key="2">
    <source>
        <dbReference type="Proteomes" id="UP001141552"/>
    </source>
</evidence>
<dbReference type="Proteomes" id="UP001141552">
    <property type="component" value="Unassembled WGS sequence"/>
</dbReference>
<dbReference type="OrthoDB" id="1939300at2759"/>
<sequence length="225" mass="25787">MHDLADVQPNTFDLGKMRERVLASYGTTHLKNGAGRKAGIKQRLWSECKDESDLVYVVANTPWSVANAHLVVKEWPAYMTFEQVDLSLSVLWVHVHGLPLTQLNANNATHIGNLFEGMKDFEAEAKNALNASGLLRVKVKLAINKPLLTGFTNIINEDWQPWVRFKYEGLTECCFFRGRLGHSLPRCWFKGEDDKPAEFEEQEMDYRPWLQGSIPPHRMYIFDPP</sequence>
<keyword evidence="2" id="KW-1185">Reference proteome</keyword>
<name>A0A9Q0GLH1_9ROSI</name>
<gene>
    <name evidence="1" type="ORF">Tsubulata_049088</name>
</gene>
<proteinExistence type="predicted"/>
<reference evidence="1" key="1">
    <citation type="submission" date="2022-02" db="EMBL/GenBank/DDBJ databases">
        <authorList>
            <person name="Henning P.M."/>
            <person name="McCubbin A.G."/>
            <person name="Shore J.S."/>
        </authorList>
    </citation>
    <scope>NUCLEOTIDE SEQUENCE</scope>
    <source>
        <strain evidence="1">F60SS</strain>
        <tissue evidence="1">Leaves</tissue>
    </source>
</reference>
<accession>A0A9Q0GLH1</accession>
<dbReference type="AlphaFoldDB" id="A0A9Q0GLH1"/>
<reference evidence="1" key="2">
    <citation type="journal article" date="2023" name="Plants (Basel)">
        <title>Annotation of the Turnera subulata (Passifloraceae) Draft Genome Reveals the S-Locus Evolved after the Divergence of Turneroideae from Passifloroideae in a Stepwise Manner.</title>
        <authorList>
            <person name="Henning P.M."/>
            <person name="Roalson E.H."/>
            <person name="Mir W."/>
            <person name="McCubbin A.G."/>
            <person name="Shore J.S."/>
        </authorList>
    </citation>
    <scope>NUCLEOTIDE SEQUENCE</scope>
    <source>
        <strain evidence="1">F60SS</strain>
    </source>
</reference>
<evidence type="ECO:0008006" key="3">
    <source>
        <dbReference type="Google" id="ProtNLM"/>
    </source>
</evidence>
<evidence type="ECO:0000313" key="1">
    <source>
        <dbReference type="EMBL" id="KAJ4850416.1"/>
    </source>
</evidence>
<dbReference type="PANTHER" id="PTHR31286:SF178">
    <property type="entry name" value="DUF4283 DOMAIN-CONTAINING PROTEIN"/>
    <property type="match status" value="1"/>
</dbReference>
<protein>
    <recommendedName>
        <fullName evidence="3">DUF4283 domain-containing protein</fullName>
    </recommendedName>
</protein>
<dbReference type="InterPro" id="IPR040256">
    <property type="entry name" value="At4g02000-like"/>
</dbReference>
<dbReference type="PANTHER" id="PTHR31286">
    <property type="entry name" value="GLYCINE-RICH CELL WALL STRUCTURAL PROTEIN 1.8-LIKE"/>
    <property type="match status" value="1"/>
</dbReference>
<comment type="caution">
    <text evidence="1">The sequence shown here is derived from an EMBL/GenBank/DDBJ whole genome shotgun (WGS) entry which is preliminary data.</text>
</comment>
<organism evidence="1 2">
    <name type="scientific">Turnera subulata</name>
    <dbReference type="NCBI Taxonomy" id="218843"/>
    <lineage>
        <taxon>Eukaryota</taxon>
        <taxon>Viridiplantae</taxon>
        <taxon>Streptophyta</taxon>
        <taxon>Embryophyta</taxon>
        <taxon>Tracheophyta</taxon>
        <taxon>Spermatophyta</taxon>
        <taxon>Magnoliopsida</taxon>
        <taxon>eudicotyledons</taxon>
        <taxon>Gunneridae</taxon>
        <taxon>Pentapetalae</taxon>
        <taxon>rosids</taxon>
        <taxon>fabids</taxon>
        <taxon>Malpighiales</taxon>
        <taxon>Passifloraceae</taxon>
        <taxon>Turnera</taxon>
    </lineage>
</organism>
<dbReference type="EMBL" id="JAKUCV010000341">
    <property type="protein sequence ID" value="KAJ4850416.1"/>
    <property type="molecule type" value="Genomic_DNA"/>
</dbReference>